<evidence type="ECO:0000256" key="2">
    <source>
        <dbReference type="SAM" id="Phobius"/>
    </source>
</evidence>
<evidence type="ECO:0000256" key="1">
    <source>
        <dbReference type="SAM" id="MobiDB-lite"/>
    </source>
</evidence>
<keyword evidence="2" id="KW-1133">Transmembrane helix</keyword>
<keyword evidence="2" id="KW-0812">Transmembrane</keyword>
<dbReference type="SMART" id="SM01323">
    <property type="entry name" value="YajC"/>
    <property type="match status" value="1"/>
</dbReference>
<dbReference type="EMBL" id="BAABGP010000008">
    <property type="protein sequence ID" value="GAA4482388.1"/>
    <property type="molecule type" value="Genomic_DNA"/>
</dbReference>
<organism evidence="3 4">
    <name type="scientific">Microbacterium panaciterrae</name>
    <dbReference type="NCBI Taxonomy" id="985759"/>
    <lineage>
        <taxon>Bacteria</taxon>
        <taxon>Bacillati</taxon>
        <taxon>Actinomycetota</taxon>
        <taxon>Actinomycetes</taxon>
        <taxon>Micrococcales</taxon>
        <taxon>Microbacteriaceae</taxon>
        <taxon>Microbacterium</taxon>
    </lineage>
</organism>
<gene>
    <name evidence="3" type="ORF">GCM10023171_12260</name>
</gene>
<reference evidence="4" key="1">
    <citation type="journal article" date="2019" name="Int. J. Syst. Evol. Microbiol.">
        <title>The Global Catalogue of Microorganisms (GCM) 10K type strain sequencing project: providing services to taxonomists for standard genome sequencing and annotation.</title>
        <authorList>
            <consortium name="The Broad Institute Genomics Platform"/>
            <consortium name="The Broad Institute Genome Sequencing Center for Infectious Disease"/>
            <person name="Wu L."/>
            <person name="Ma J."/>
        </authorList>
    </citation>
    <scope>NUCLEOTIDE SEQUENCE [LARGE SCALE GENOMIC DNA]</scope>
    <source>
        <strain evidence="4">JCM 17839</strain>
    </source>
</reference>
<evidence type="ECO:0000313" key="3">
    <source>
        <dbReference type="EMBL" id="GAA4482388.1"/>
    </source>
</evidence>
<evidence type="ECO:0008006" key="5">
    <source>
        <dbReference type="Google" id="ProtNLM"/>
    </source>
</evidence>
<feature type="transmembrane region" description="Helical" evidence="2">
    <location>
        <begin position="6"/>
        <end position="25"/>
    </location>
</feature>
<evidence type="ECO:0000313" key="4">
    <source>
        <dbReference type="Proteomes" id="UP001500731"/>
    </source>
</evidence>
<comment type="caution">
    <text evidence="3">The sequence shown here is derived from an EMBL/GenBank/DDBJ whole genome shotgun (WGS) entry which is preliminary data.</text>
</comment>
<keyword evidence="2" id="KW-0472">Membrane</keyword>
<accession>A0ABP8P5L5</accession>
<feature type="region of interest" description="Disordered" evidence="1">
    <location>
        <begin position="105"/>
        <end position="151"/>
    </location>
</feature>
<feature type="compositionally biased region" description="Basic and acidic residues" evidence="1">
    <location>
        <begin position="121"/>
        <end position="151"/>
    </location>
</feature>
<sequence>MNIATFFSQYGLFFVLAILLVFMVFSTRRRNKRMKDEQAKKATETVPGARVLLQGGLYGTIVEFDPENLDRPARVEIAPGVVIDVHSQAILRVVTDDVDAAAADDAAAPLDHTPLDDQTPLDERPAKAGDIRIESAEETRARLEREADDKN</sequence>
<proteinExistence type="predicted"/>
<dbReference type="Proteomes" id="UP001500731">
    <property type="component" value="Unassembled WGS sequence"/>
</dbReference>
<dbReference type="RefSeq" id="WP_345185349.1">
    <property type="nucleotide sequence ID" value="NZ_BAABGP010000008.1"/>
</dbReference>
<keyword evidence="4" id="KW-1185">Reference proteome</keyword>
<dbReference type="Pfam" id="PF02699">
    <property type="entry name" value="YajC"/>
    <property type="match status" value="1"/>
</dbReference>
<dbReference type="InterPro" id="IPR003849">
    <property type="entry name" value="Preprotein_translocase_YajC"/>
</dbReference>
<name>A0ABP8P5L5_9MICO</name>
<protein>
    <recommendedName>
        <fullName evidence="5">Preprotein translocase subunit YajC</fullName>
    </recommendedName>
</protein>